<dbReference type="AlphaFoldDB" id="A0A495J112"/>
<dbReference type="OrthoDB" id="794106at2"/>
<dbReference type="RefSeq" id="WP_121198032.1">
    <property type="nucleotide sequence ID" value="NZ_RBKU01000001.1"/>
</dbReference>
<name>A0A495J112_9SPHI</name>
<dbReference type="EMBL" id="RBKU01000001">
    <property type="protein sequence ID" value="RKR82433.1"/>
    <property type="molecule type" value="Genomic_DNA"/>
</dbReference>
<accession>A0A495J112</accession>
<dbReference type="Proteomes" id="UP000268007">
    <property type="component" value="Unassembled WGS sequence"/>
</dbReference>
<organism evidence="1 2">
    <name type="scientific">Mucilaginibacter gracilis</name>
    <dbReference type="NCBI Taxonomy" id="423350"/>
    <lineage>
        <taxon>Bacteria</taxon>
        <taxon>Pseudomonadati</taxon>
        <taxon>Bacteroidota</taxon>
        <taxon>Sphingobacteriia</taxon>
        <taxon>Sphingobacteriales</taxon>
        <taxon>Sphingobacteriaceae</taxon>
        <taxon>Mucilaginibacter</taxon>
    </lineage>
</organism>
<reference evidence="1 2" key="1">
    <citation type="submission" date="2018-10" db="EMBL/GenBank/DDBJ databases">
        <title>Genomic Encyclopedia of Archaeal and Bacterial Type Strains, Phase II (KMG-II): from individual species to whole genera.</title>
        <authorList>
            <person name="Goeker M."/>
        </authorList>
    </citation>
    <scope>NUCLEOTIDE SEQUENCE [LARGE SCALE GENOMIC DNA]</scope>
    <source>
        <strain evidence="1 2">DSM 18602</strain>
    </source>
</reference>
<proteinExistence type="predicted"/>
<gene>
    <name evidence="1" type="ORF">BDD43_2613</name>
</gene>
<sequence>MLCNLGDWHIPDYENPRAAFHKFLQSVHSCLGELFTFIDEENKRLGYIFAKVVEIPKARVEGPVESFYPKPAKLSLGRSLNTIINRF</sequence>
<keyword evidence="2" id="KW-1185">Reference proteome</keyword>
<evidence type="ECO:0000313" key="2">
    <source>
        <dbReference type="Proteomes" id="UP000268007"/>
    </source>
</evidence>
<evidence type="ECO:0000313" key="1">
    <source>
        <dbReference type="EMBL" id="RKR82433.1"/>
    </source>
</evidence>
<protein>
    <submittedName>
        <fullName evidence="1">Uncharacterized protein</fullName>
    </submittedName>
</protein>
<comment type="caution">
    <text evidence="1">The sequence shown here is derived from an EMBL/GenBank/DDBJ whole genome shotgun (WGS) entry which is preliminary data.</text>
</comment>